<evidence type="ECO:0000256" key="5">
    <source>
        <dbReference type="PIRSR" id="PIRSR036492-1"/>
    </source>
</evidence>
<organism evidence="11 12">
    <name type="scientific">Folsomia candida</name>
    <name type="common">Springtail</name>
    <dbReference type="NCBI Taxonomy" id="158441"/>
    <lineage>
        <taxon>Eukaryota</taxon>
        <taxon>Metazoa</taxon>
        <taxon>Ecdysozoa</taxon>
        <taxon>Arthropoda</taxon>
        <taxon>Hexapoda</taxon>
        <taxon>Collembola</taxon>
        <taxon>Entomobryomorpha</taxon>
        <taxon>Isotomoidea</taxon>
        <taxon>Isotomidae</taxon>
        <taxon>Proisotominae</taxon>
        <taxon>Folsomia</taxon>
    </lineage>
</organism>
<reference evidence="11 12" key="1">
    <citation type="submission" date="2015-12" db="EMBL/GenBank/DDBJ databases">
        <title>The genome of Folsomia candida.</title>
        <authorList>
            <person name="Faddeeva A."/>
            <person name="Derks M.F."/>
            <person name="Anvar Y."/>
            <person name="Smit S."/>
            <person name="Van Straalen N."/>
            <person name="Roelofs D."/>
        </authorList>
    </citation>
    <scope>NUCLEOTIDE SEQUENCE [LARGE SCALE GENOMIC DNA]</scope>
    <source>
        <strain evidence="11 12">VU population</strain>
        <tissue evidence="11">Whole body</tissue>
    </source>
</reference>
<evidence type="ECO:0000259" key="10">
    <source>
        <dbReference type="Pfam" id="PF00171"/>
    </source>
</evidence>
<protein>
    <recommendedName>
        <fullName evidence="4">Aldehyde dehydrogenase</fullName>
    </recommendedName>
</protein>
<feature type="active site" evidence="5 6">
    <location>
        <position position="212"/>
    </location>
</feature>
<name>A0A226EG12_FOLCA</name>
<dbReference type="GO" id="GO:0004029">
    <property type="term" value="F:aldehyde dehydrogenase (NAD+) activity"/>
    <property type="evidence" value="ECO:0007669"/>
    <property type="project" value="TreeGrafter"/>
</dbReference>
<dbReference type="PANTHER" id="PTHR43570:SF16">
    <property type="entry name" value="ALDEHYDE DEHYDROGENASE TYPE III, ISOFORM Q"/>
    <property type="match status" value="1"/>
</dbReference>
<dbReference type="AlphaFoldDB" id="A0A226EG12"/>
<feature type="transmembrane region" description="Helical" evidence="9">
    <location>
        <begin position="477"/>
        <end position="497"/>
    </location>
</feature>
<dbReference type="STRING" id="158441.A0A226EG12"/>
<keyword evidence="9" id="KW-0812">Transmembrane</keyword>
<dbReference type="InterPro" id="IPR016162">
    <property type="entry name" value="Ald_DH_N"/>
</dbReference>
<dbReference type="Pfam" id="PF00171">
    <property type="entry name" value="Aldedh"/>
    <property type="match status" value="1"/>
</dbReference>
<dbReference type="Gene3D" id="3.40.605.10">
    <property type="entry name" value="Aldehyde Dehydrogenase, Chain A, domain 1"/>
    <property type="match status" value="1"/>
</dbReference>
<evidence type="ECO:0000256" key="8">
    <source>
        <dbReference type="SAM" id="Coils"/>
    </source>
</evidence>
<evidence type="ECO:0000256" key="1">
    <source>
        <dbReference type="ARBA" id="ARBA00009986"/>
    </source>
</evidence>
<dbReference type="OrthoDB" id="440325at2759"/>
<dbReference type="InterPro" id="IPR029510">
    <property type="entry name" value="Ald_DH_CS_GLU"/>
</dbReference>
<keyword evidence="8" id="KW-0175">Coiled coil</keyword>
<evidence type="ECO:0000313" key="11">
    <source>
        <dbReference type="EMBL" id="OXA56525.1"/>
    </source>
</evidence>
<dbReference type="Gene3D" id="3.40.309.10">
    <property type="entry name" value="Aldehyde Dehydrogenase, Chain A, domain 2"/>
    <property type="match status" value="1"/>
</dbReference>
<feature type="active site" evidence="5">
    <location>
        <position position="246"/>
    </location>
</feature>
<accession>A0A226EG12</accession>
<dbReference type="InterPro" id="IPR016161">
    <property type="entry name" value="Ald_DH/histidinol_DH"/>
</dbReference>
<keyword evidence="9" id="KW-0472">Membrane</keyword>
<feature type="coiled-coil region" evidence="8">
    <location>
        <begin position="47"/>
        <end position="86"/>
    </location>
</feature>
<dbReference type="PROSITE" id="PS00687">
    <property type="entry name" value="ALDEHYDE_DEHYDR_GLU"/>
    <property type="match status" value="1"/>
</dbReference>
<dbReference type="Proteomes" id="UP000198287">
    <property type="component" value="Unassembled WGS sequence"/>
</dbReference>
<comment type="similarity">
    <text evidence="1 4 7">Belongs to the aldehyde dehydrogenase family.</text>
</comment>
<gene>
    <name evidence="11" type="ORF">Fcan01_09584</name>
</gene>
<dbReference type="GO" id="GO:0005737">
    <property type="term" value="C:cytoplasm"/>
    <property type="evidence" value="ECO:0007669"/>
    <property type="project" value="TreeGrafter"/>
</dbReference>
<proteinExistence type="inferred from homology"/>
<evidence type="ECO:0000256" key="7">
    <source>
        <dbReference type="RuleBase" id="RU003345"/>
    </source>
</evidence>
<dbReference type="InterPro" id="IPR016163">
    <property type="entry name" value="Ald_DH_C"/>
</dbReference>
<dbReference type="FunFam" id="3.40.605.10:FF:000004">
    <property type="entry name" value="Aldehyde dehydrogenase"/>
    <property type="match status" value="1"/>
</dbReference>
<dbReference type="InterPro" id="IPR015590">
    <property type="entry name" value="Aldehyde_DH_dom"/>
</dbReference>
<evidence type="ECO:0000256" key="4">
    <source>
        <dbReference type="PIRNR" id="PIRNR036492"/>
    </source>
</evidence>
<evidence type="ECO:0000313" key="12">
    <source>
        <dbReference type="Proteomes" id="UP000198287"/>
    </source>
</evidence>
<evidence type="ECO:0000256" key="3">
    <source>
        <dbReference type="ARBA" id="ARBA00023027"/>
    </source>
</evidence>
<keyword evidence="3" id="KW-0520">NAD</keyword>
<comment type="caution">
    <text evidence="11">The sequence shown here is derived from an EMBL/GenBank/DDBJ whole genome shotgun (WGS) entry which is preliminary data.</text>
</comment>
<feature type="domain" description="Aldehyde dehydrogenase" evidence="10">
    <location>
        <begin position="2"/>
        <end position="431"/>
    </location>
</feature>
<evidence type="ECO:0000256" key="2">
    <source>
        <dbReference type="ARBA" id="ARBA00023002"/>
    </source>
</evidence>
<keyword evidence="12" id="KW-1185">Reference proteome</keyword>
<evidence type="ECO:0000256" key="9">
    <source>
        <dbReference type="SAM" id="Phobius"/>
    </source>
</evidence>
<dbReference type="GO" id="GO:0006081">
    <property type="term" value="P:aldehyde metabolic process"/>
    <property type="evidence" value="ECO:0007669"/>
    <property type="project" value="InterPro"/>
</dbReference>
<dbReference type="EMBL" id="LNIX01000004">
    <property type="protein sequence ID" value="OXA56525.1"/>
    <property type="molecule type" value="Genomic_DNA"/>
</dbReference>
<dbReference type="PIRSF" id="PIRSF036492">
    <property type="entry name" value="ALDH"/>
    <property type="match status" value="1"/>
</dbReference>
<dbReference type="OMA" id="KMFGDNP"/>
<dbReference type="PANTHER" id="PTHR43570">
    <property type="entry name" value="ALDEHYDE DEHYDROGENASE"/>
    <property type="match status" value="1"/>
</dbReference>
<dbReference type="FunFam" id="3.40.309.10:FF:000003">
    <property type="entry name" value="Aldehyde dehydrogenase"/>
    <property type="match status" value="1"/>
</dbReference>
<keyword evidence="2 4" id="KW-0560">Oxidoreductase</keyword>
<dbReference type="SUPFAM" id="SSF53720">
    <property type="entry name" value="ALDH-like"/>
    <property type="match status" value="1"/>
</dbReference>
<sequence>MSAKQFEGVVNKARNAFNSGKTRSLDFRIEQLKNFQRMIAECSEDILDALAKEMKKSKLEATLYELEIITNELNALIKDMKSLAEDEKLPVNLLAALDSAYIRKQPYGVVLVLGAWNYPFLLSLQPMAGAMAAGNAVILKPSEMAPHSAKLMAELIPKYLHPECYQVVQGNVDETKQLLTNKFDYIFCTGSTNVGRSVMLQAANTLTPVTLELGGKSPCYIDESADFALAAKRILWGKYMNLGQTCIAPDYVLCSKEAEKIFLSVANEVMKEWYGDDLQGHQDIPRIINERHCLRLKALMDRTKGKIVYGGKVDVKDLWIEPTIVVNVLANDELMKDEIFGPILPIVSVKSVDEAIKFINAKPRPLALYSFAKNEKINDKIVRETISGGVCINDVLWHMAWKGLPFGGVNDSGIGNYHGKYSFDTFSHHRSILNRSFSMLSEKLGEARYPPYTAGKMRFFHMVLTYFDLFDVKCNRFWTHSFAVLFGALIVALYFNYLK</sequence>
<evidence type="ECO:0000256" key="6">
    <source>
        <dbReference type="PROSITE-ProRule" id="PRU10007"/>
    </source>
</evidence>
<keyword evidence="9" id="KW-1133">Transmembrane helix</keyword>
<dbReference type="InterPro" id="IPR012394">
    <property type="entry name" value="Aldehyde_DH_NAD(P)"/>
</dbReference>